<dbReference type="EMBL" id="AAKSUE010000025">
    <property type="protein sequence ID" value="ECV0721179.1"/>
    <property type="molecule type" value="Genomic_DNA"/>
</dbReference>
<name>A0A5T7HKS8_SALMO</name>
<protein>
    <submittedName>
        <fullName evidence="1">Uncharacterized protein</fullName>
    </submittedName>
</protein>
<evidence type="ECO:0000313" key="2">
    <source>
        <dbReference type="EMBL" id="ECV0721179.1"/>
    </source>
</evidence>
<dbReference type="AlphaFoldDB" id="A0A5T7HKS8"/>
<organism evidence="1">
    <name type="scientific">Salmonella montevideo</name>
    <dbReference type="NCBI Taxonomy" id="115981"/>
    <lineage>
        <taxon>Bacteria</taxon>
        <taxon>Pseudomonadati</taxon>
        <taxon>Pseudomonadota</taxon>
        <taxon>Gammaproteobacteria</taxon>
        <taxon>Enterobacterales</taxon>
        <taxon>Enterobacteriaceae</taxon>
        <taxon>Salmonella</taxon>
    </lineage>
</organism>
<reference evidence="2" key="1">
    <citation type="submission" date="2018-08" db="EMBL/GenBank/DDBJ databases">
        <authorList>
            <consortium name="GenomeTrakr network: Whole genome sequencing for foodborne pathogen traceback"/>
        </authorList>
    </citation>
    <scope>NUCLEOTIDE SEQUENCE</scope>
    <source>
        <strain evidence="2">FSIS11813078</strain>
    </source>
</reference>
<sequence length="182" mass="20558">MELTKENVALLAALGVFVGTVISNVMTYLIHYSKQKNEWVKENKKKKIEKAEELYRNLVLWKKSVFQTHSDWVLLVGGNLSIEQTLDKTIERNLNTPEFCKISELSSILAGIYFPDVALQIKKAQKELKPANDIYFSIMNGSRPKNINEAIATILDAGGEFDKSVDKILEGLSCEISEMMSK</sequence>
<evidence type="ECO:0000313" key="1">
    <source>
        <dbReference type="EMBL" id="EBM9178677.1"/>
    </source>
</evidence>
<comment type="caution">
    <text evidence="1">The sequence shown here is derived from an EMBL/GenBank/DDBJ whole genome shotgun (WGS) entry which is preliminary data.</text>
</comment>
<dbReference type="RefSeq" id="WP_021542884.1">
    <property type="nucleotide sequence ID" value="NZ_QYWL01000026.1"/>
</dbReference>
<proteinExistence type="predicted"/>
<reference evidence="1" key="2">
    <citation type="submission" date="2019-07" db="EMBL/GenBank/DDBJ databases">
        <authorList>
            <consortium name="NARMS: The National Antimicrobial Resistance Monitoring System"/>
        </authorList>
    </citation>
    <scope>NUCLEOTIDE SEQUENCE</scope>
    <source>
        <strain evidence="1">FSIS11920988</strain>
    </source>
</reference>
<gene>
    <name evidence="2" type="ORF">D0215_16120</name>
    <name evidence="1" type="ORF">FEH78_20310</name>
</gene>
<accession>A0A5T7HKS8</accession>
<dbReference type="EMBL" id="AAGEDJ010000033">
    <property type="protein sequence ID" value="EBM9178677.1"/>
    <property type="molecule type" value="Genomic_DNA"/>
</dbReference>